<reference evidence="4 5" key="1">
    <citation type="journal article" date="2015" name="Genome Announc.">
        <title>Expanding the biotechnology potential of lactobacilli through comparative genomics of 213 strains and associated genera.</title>
        <authorList>
            <person name="Sun Z."/>
            <person name="Harris H.M."/>
            <person name="McCann A."/>
            <person name="Guo C."/>
            <person name="Argimon S."/>
            <person name="Zhang W."/>
            <person name="Yang X."/>
            <person name="Jeffery I.B."/>
            <person name="Cooney J.C."/>
            <person name="Kagawa T.F."/>
            <person name="Liu W."/>
            <person name="Song Y."/>
            <person name="Salvetti E."/>
            <person name="Wrobel A."/>
            <person name="Rasinkangas P."/>
            <person name="Parkhill J."/>
            <person name="Rea M.C."/>
            <person name="O'Sullivan O."/>
            <person name="Ritari J."/>
            <person name="Douillard F.P."/>
            <person name="Paul Ross R."/>
            <person name="Yang R."/>
            <person name="Briner A.E."/>
            <person name="Felis G.E."/>
            <person name="de Vos W.M."/>
            <person name="Barrangou R."/>
            <person name="Klaenhammer T.R."/>
            <person name="Caufield P.W."/>
            <person name="Cui Y."/>
            <person name="Zhang H."/>
            <person name="O'Toole P.W."/>
        </authorList>
    </citation>
    <scope>NUCLEOTIDE SEQUENCE [LARGE SCALE GENOMIC DNA]</scope>
    <source>
        <strain evidence="4 5">DSM 15945</strain>
    </source>
</reference>
<dbReference type="Pfam" id="PF00293">
    <property type="entry name" value="NUDIX"/>
    <property type="match status" value="1"/>
</dbReference>
<dbReference type="AlphaFoldDB" id="A0A0R1TWA7"/>
<evidence type="ECO:0000259" key="3">
    <source>
        <dbReference type="PROSITE" id="PS51462"/>
    </source>
</evidence>
<dbReference type="OrthoDB" id="9806150at2"/>
<dbReference type="InterPro" id="IPR015797">
    <property type="entry name" value="NUDIX_hydrolase-like_dom_sf"/>
</dbReference>
<name>A0A0R1TWA7_9LACO</name>
<evidence type="ECO:0000256" key="1">
    <source>
        <dbReference type="ARBA" id="ARBA00001946"/>
    </source>
</evidence>
<organism evidence="4 5">
    <name type="scientific">Lacticaseibacillus pantheris DSM 15945 = JCM 12539 = NBRC 106106</name>
    <dbReference type="NCBI Taxonomy" id="1423783"/>
    <lineage>
        <taxon>Bacteria</taxon>
        <taxon>Bacillati</taxon>
        <taxon>Bacillota</taxon>
        <taxon>Bacilli</taxon>
        <taxon>Lactobacillales</taxon>
        <taxon>Lactobacillaceae</taxon>
        <taxon>Lacticaseibacillus</taxon>
    </lineage>
</organism>
<dbReference type="PROSITE" id="PS51462">
    <property type="entry name" value="NUDIX"/>
    <property type="match status" value="1"/>
</dbReference>
<feature type="domain" description="Nudix hydrolase" evidence="3">
    <location>
        <begin position="44"/>
        <end position="175"/>
    </location>
</feature>
<keyword evidence="2" id="KW-0378">Hydrolase</keyword>
<dbReference type="PROSITE" id="PS00893">
    <property type="entry name" value="NUDIX_BOX"/>
    <property type="match status" value="1"/>
</dbReference>
<dbReference type="GO" id="GO:0016787">
    <property type="term" value="F:hydrolase activity"/>
    <property type="evidence" value="ECO:0007669"/>
    <property type="project" value="UniProtKB-KW"/>
</dbReference>
<keyword evidence="5" id="KW-1185">Reference proteome</keyword>
<evidence type="ECO:0000256" key="2">
    <source>
        <dbReference type="ARBA" id="ARBA00022801"/>
    </source>
</evidence>
<dbReference type="CDD" id="cd03424">
    <property type="entry name" value="NUDIX_ADPRase_Nudt5_UGPPase_Nudt14"/>
    <property type="match status" value="1"/>
</dbReference>
<dbReference type="Gene3D" id="3.90.79.10">
    <property type="entry name" value="Nucleoside Triphosphate Pyrophosphohydrolase"/>
    <property type="match status" value="1"/>
</dbReference>
<dbReference type="RefSeq" id="WP_056956928.1">
    <property type="nucleotide sequence ID" value="NZ_AZFJ01000052.1"/>
</dbReference>
<protein>
    <submittedName>
        <fullName evidence="4">Adp-ribose pyrophosphatase</fullName>
    </submittedName>
</protein>
<dbReference type="PATRIC" id="fig|1423783.4.peg.1671"/>
<dbReference type="PANTHER" id="PTHR11839:SF18">
    <property type="entry name" value="NUDIX HYDROLASE DOMAIN-CONTAINING PROTEIN"/>
    <property type="match status" value="1"/>
</dbReference>
<dbReference type="GO" id="GO:0006753">
    <property type="term" value="P:nucleoside phosphate metabolic process"/>
    <property type="evidence" value="ECO:0007669"/>
    <property type="project" value="TreeGrafter"/>
</dbReference>
<dbReference type="InterPro" id="IPR020084">
    <property type="entry name" value="NUDIX_hydrolase_CS"/>
</dbReference>
<dbReference type="InterPro" id="IPR000086">
    <property type="entry name" value="NUDIX_hydrolase_dom"/>
</dbReference>
<dbReference type="GO" id="GO:0019693">
    <property type="term" value="P:ribose phosphate metabolic process"/>
    <property type="evidence" value="ECO:0007669"/>
    <property type="project" value="TreeGrafter"/>
</dbReference>
<comment type="caution">
    <text evidence="4">The sequence shown here is derived from an EMBL/GenBank/DDBJ whole genome shotgun (WGS) entry which is preliminary data.</text>
</comment>
<sequence length="187" mass="20432">MLKRPQTTGQVLSSQSVYNGPIFKVLQQTIKTPDGLTVHRDLVEHGEAVVMLAMTADRQQVLVNQEYRVGLNGEAIALPAGLIDPGEDPVTAAKRELAEETGYIASDLRPFTSMMASEGFTNERITAVMATIDPNQRTERHFDQDEFVTTNLVPFTDLVTAVRDGEVTSAQTIAAVSYYLAFIASAQ</sequence>
<dbReference type="EMBL" id="AZFJ01000052">
    <property type="protein sequence ID" value="KRL85463.1"/>
    <property type="molecule type" value="Genomic_DNA"/>
</dbReference>
<proteinExistence type="predicted"/>
<evidence type="ECO:0000313" key="4">
    <source>
        <dbReference type="EMBL" id="KRL85463.1"/>
    </source>
</evidence>
<evidence type="ECO:0000313" key="5">
    <source>
        <dbReference type="Proteomes" id="UP000051922"/>
    </source>
</evidence>
<gene>
    <name evidence="4" type="ORF">FC50_GL001628</name>
</gene>
<accession>A0A0R1TWA7</accession>
<dbReference type="PANTHER" id="PTHR11839">
    <property type="entry name" value="UDP/ADP-SUGAR PYROPHOSPHATASE"/>
    <property type="match status" value="1"/>
</dbReference>
<dbReference type="Proteomes" id="UP000051922">
    <property type="component" value="Unassembled WGS sequence"/>
</dbReference>
<dbReference type="STRING" id="1423783.FC50_GL001628"/>
<dbReference type="SUPFAM" id="SSF55811">
    <property type="entry name" value="Nudix"/>
    <property type="match status" value="1"/>
</dbReference>
<comment type="cofactor">
    <cofactor evidence="1">
        <name>Mg(2+)</name>
        <dbReference type="ChEBI" id="CHEBI:18420"/>
    </cofactor>
</comment>